<dbReference type="AlphaFoldDB" id="A0A158NJW6"/>
<reference evidence="1" key="2">
    <citation type="submission" date="2016-04" db="UniProtKB">
        <authorList>
            <consortium name="EnsemblMetazoa"/>
        </authorList>
    </citation>
    <scope>IDENTIFICATION</scope>
</reference>
<name>A0A158NJW6_ATTCE</name>
<evidence type="ECO:0000313" key="2">
    <source>
        <dbReference type="Proteomes" id="UP000005205"/>
    </source>
</evidence>
<dbReference type="EMBL" id="ADTU01018442">
    <property type="status" value="NOT_ANNOTATED_CDS"/>
    <property type="molecule type" value="Genomic_DNA"/>
</dbReference>
<dbReference type="EnsemblMetazoa" id="XM_012202434.1">
    <property type="protein sequence ID" value="XP_012057824.1"/>
    <property type="gene ID" value="LOC105620959"/>
</dbReference>
<organism evidence="1 2">
    <name type="scientific">Atta cephalotes</name>
    <name type="common">Leafcutter ant</name>
    <dbReference type="NCBI Taxonomy" id="12957"/>
    <lineage>
        <taxon>Eukaryota</taxon>
        <taxon>Metazoa</taxon>
        <taxon>Ecdysozoa</taxon>
        <taxon>Arthropoda</taxon>
        <taxon>Hexapoda</taxon>
        <taxon>Insecta</taxon>
        <taxon>Pterygota</taxon>
        <taxon>Neoptera</taxon>
        <taxon>Endopterygota</taxon>
        <taxon>Hymenoptera</taxon>
        <taxon>Apocrita</taxon>
        <taxon>Aculeata</taxon>
        <taxon>Formicoidea</taxon>
        <taxon>Formicidae</taxon>
        <taxon>Myrmicinae</taxon>
        <taxon>Atta</taxon>
    </lineage>
</organism>
<dbReference type="InParanoid" id="A0A158NJW6"/>
<reference evidence="2" key="1">
    <citation type="journal article" date="2011" name="PLoS Genet.">
        <title>The genome sequence of the leaf-cutter ant Atta cephalotes reveals insights into its obligate symbiotic lifestyle.</title>
        <authorList>
            <person name="Suen G."/>
            <person name="Teiling C."/>
            <person name="Li L."/>
            <person name="Holt C."/>
            <person name="Abouheif E."/>
            <person name="Bornberg-Bauer E."/>
            <person name="Bouffard P."/>
            <person name="Caldera E.J."/>
            <person name="Cash E."/>
            <person name="Cavanaugh A."/>
            <person name="Denas O."/>
            <person name="Elhaik E."/>
            <person name="Fave M.J."/>
            <person name="Gadau J."/>
            <person name="Gibson J.D."/>
            <person name="Graur D."/>
            <person name="Grubbs K.J."/>
            <person name="Hagen D.E."/>
            <person name="Harkins T.T."/>
            <person name="Helmkampf M."/>
            <person name="Hu H."/>
            <person name="Johnson B.R."/>
            <person name="Kim J."/>
            <person name="Marsh S.E."/>
            <person name="Moeller J.A."/>
            <person name="Munoz-Torres M.C."/>
            <person name="Murphy M.C."/>
            <person name="Naughton M.C."/>
            <person name="Nigam S."/>
            <person name="Overson R."/>
            <person name="Rajakumar R."/>
            <person name="Reese J.T."/>
            <person name="Scott J.J."/>
            <person name="Smith C.R."/>
            <person name="Tao S."/>
            <person name="Tsutsui N.D."/>
            <person name="Viljakainen L."/>
            <person name="Wissler L."/>
            <person name="Yandell M.D."/>
            <person name="Zimmer F."/>
            <person name="Taylor J."/>
            <person name="Slater S.C."/>
            <person name="Clifton S.W."/>
            <person name="Warren W.C."/>
            <person name="Elsik C.G."/>
            <person name="Smith C.D."/>
            <person name="Weinstock G.M."/>
            <person name="Gerardo N.M."/>
            <person name="Currie C.R."/>
        </authorList>
    </citation>
    <scope>NUCLEOTIDE SEQUENCE [LARGE SCALE GENOMIC DNA]</scope>
</reference>
<dbReference type="OrthoDB" id="10312133at2759"/>
<gene>
    <name evidence="1" type="primary">105620959</name>
</gene>
<sequence length="155" mass="17249">MLLVLLRARVYISASRICRNVSCRLEAESERTWTYGEAKSGAKRSGATRRGATLSLSIIFPRYRTVVEAAVASDRLRTISATPDCASAFFLYLSRPVFLRRKIIRVPQIMTVTSHLERALLVISDTPQVLGSKVAIADLASEILNAAARVRRRRS</sequence>
<protein>
    <submittedName>
        <fullName evidence="1">Uncharacterized protein</fullName>
    </submittedName>
</protein>
<dbReference type="KEGG" id="acep:105620959"/>
<proteinExistence type="predicted"/>
<keyword evidence="2" id="KW-1185">Reference proteome</keyword>
<dbReference type="Proteomes" id="UP000005205">
    <property type="component" value="Unassembled WGS sequence"/>
</dbReference>
<evidence type="ECO:0000313" key="1">
    <source>
        <dbReference type="EnsemblMetazoa" id="XP_012057824.1"/>
    </source>
</evidence>
<accession>A0A158NJW6</accession>